<evidence type="ECO:0000256" key="12">
    <source>
        <dbReference type="ARBA" id="ARBA00040411"/>
    </source>
</evidence>
<dbReference type="FunFam" id="3.30.1330.30:FF:000002">
    <property type="entry name" value="NHP2-like protein 1 homolog"/>
    <property type="match status" value="1"/>
</dbReference>
<dbReference type="Gene3D" id="3.30.1330.30">
    <property type="match status" value="1"/>
</dbReference>
<comment type="similarity">
    <text evidence="2">Belongs to the eukaryotic ribosomal protein eL8 family.</text>
</comment>
<dbReference type="PANTHER" id="PTHR19848">
    <property type="entry name" value="WD40 REPEAT PROTEIN"/>
    <property type="match status" value="1"/>
</dbReference>
<sequence>MSVSDLTRECFVKFNDAMLERGSLEHQDPLDSRLADFNLWVDNVGATARSGASLDSRFRARPDDLALVKNILSVLSDLLVEYTDLVRNTLPAAGALASIDSTIRNLAIIGVAIRRTGKASRSRKANQSFNPEEHCEFRKHLECLILLRPSEDQPRLDGVDISNVKGFIESGPEDKSKQGDIVAAMLKQLVKSKMEDLNSSRLNEIQIRLIEANLRRRHNFLLAQKRSQRTQMIEKKTAVETQRPDESPLAFSKTSPIAVHSAQAMPLTPLEPRDELLKSKAPPTMTGFSRASTAEGTLQFNLARKQRPAPAVARSQISFIAANTEFPKPPSSSSHQLVFKCPCCCQSLPSEEFANPSRWKQHLIEDLCPYTCIAQSCPTPDLLFTRRKAWELHVENDHPPQWQCLLCDGDDEPFSTMEDITTHTEARHKEELSDYTLSFLVSSAEVRYMGIRSCPLCSSHGPRDSPELVDHVVRHAYEFSLYALPWPKLALEDLNKPIGTYALPEDAAEAEQLQNWVSEVSPLTAKECEVTRFDVADHSLQVNKDYGSEEDYFANNYYFEDQASADTSQCQFAQERSIIVWSESSYQGFSDQHIYDDLAQKDRDLMKAAKDGDELAVQSLLDDVQIIDPGEEMRTRALIGAVEKGNIEVVKELLENSLDKYSHMNSRDAKGRTALFSAVEQEDESMARYLIESGIEVNYQDQIGRTALFSAVERNNKSMARCLIDSGIDMNIKDKNGQTVLLAAMGKADKDMMSLLLTADTYGRFRRDYGKTPLSCAMEGKYKDTEGFILGWLNESPLNWALEIYAFEDSAAVARNVKQGDDWFVIFNPSKRVLDIQLVETFQNEFNVQCVALSHDEKHLAIGGDRCVRILDIQTRKKLSEMKIPGKQYVETIRFGPDGRCLAAGSPGDNSVQVWDTVTKSVSHRFWGHSGGILGLDFSPDGRLIASTSEDRTFRVWNLEHKFQIAKFSIKAWGVAFSPDSCFLAVGADNGSAFLWGLKKSLTDGSMRPFEPDGHRHMVYSVAFSSDGKHLVTAGKDKTFNVWNLNDGTCRLTLGGQDMGNFYSVCVTRDNRWIITFSEDGYARFWDLTTGAIQDHEHTIHQRKTPARLPINDIALKLSPTFFFQGASRQTFNFLNLPQNTSPAVSLVRASPLSYIVKMSNANEAAWPLADAALTQEILDLLQSAMHIRQAKKGANEVTKSINRGTCELAVLAADTEPLAIILHIPLICEDKGVPYVYVPSKTLLGRACGVSRAVIAASISSNELSELSGQIKALQQKVERLAI</sequence>
<feature type="repeat" description="ANK" evidence="13">
    <location>
        <begin position="670"/>
        <end position="702"/>
    </location>
</feature>
<evidence type="ECO:0000256" key="7">
    <source>
        <dbReference type="ARBA" id="ARBA00022884"/>
    </source>
</evidence>
<dbReference type="InterPro" id="IPR036770">
    <property type="entry name" value="Ankyrin_rpt-contain_sf"/>
</dbReference>
<dbReference type="SUPFAM" id="SSF48403">
    <property type="entry name" value="Ankyrin repeat"/>
    <property type="match status" value="1"/>
</dbReference>
<dbReference type="InterPro" id="IPR018492">
    <property type="entry name" value="Ribosomal_eL8/Nhp2"/>
</dbReference>
<evidence type="ECO:0000313" key="17">
    <source>
        <dbReference type="Proteomes" id="UP000266272"/>
    </source>
</evidence>
<comment type="subcellular location">
    <subcellularLocation>
        <location evidence="1">Nucleus</location>
        <location evidence="1">Nucleolus</location>
    </subcellularLocation>
</comment>
<comment type="caution">
    <text evidence="16">The sequence shown here is derived from an EMBL/GenBank/DDBJ whole genome shotgun (WGS) entry which is preliminary data.</text>
</comment>
<keyword evidence="7" id="KW-0694">RNA-binding</keyword>
<keyword evidence="3 14" id="KW-0853">WD repeat</keyword>
<dbReference type="CDD" id="cd00200">
    <property type="entry name" value="WD40"/>
    <property type="match status" value="1"/>
</dbReference>
<keyword evidence="4" id="KW-0507">mRNA processing</keyword>
<dbReference type="GO" id="GO:0008380">
    <property type="term" value="P:RNA splicing"/>
    <property type="evidence" value="ECO:0007669"/>
    <property type="project" value="UniProtKB-KW"/>
</dbReference>
<keyword evidence="10" id="KW-0687">Ribonucleoprotein</keyword>
<keyword evidence="6" id="KW-0677">Repeat</keyword>
<keyword evidence="17" id="KW-1185">Reference proteome</keyword>
<dbReference type="SUPFAM" id="SSF50978">
    <property type="entry name" value="WD40 repeat-like"/>
    <property type="match status" value="1"/>
</dbReference>
<dbReference type="Pfam" id="PF12796">
    <property type="entry name" value="Ank_2"/>
    <property type="match status" value="2"/>
</dbReference>
<evidence type="ECO:0000256" key="3">
    <source>
        <dbReference type="ARBA" id="ARBA00022574"/>
    </source>
</evidence>
<dbReference type="InterPro" id="IPR002110">
    <property type="entry name" value="Ankyrin_rpt"/>
</dbReference>
<dbReference type="GO" id="GO:0005730">
    <property type="term" value="C:nucleolus"/>
    <property type="evidence" value="ECO:0007669"/>
    <property type="project" value="UniProtKB-SubCell"/>
</dbReference>
<dbReference type="STRING" id="490622.A0A395NVZ3"/>
<dbReference type="InterPro" id="IPR002415">
    <property type="entry name" value="H/ACA_rnp_Nhp2-like"/>
</dbReference>
<evidence type="ECO:0000256" key="8">
    <source>
        <dbReference type="ARBA" id="ARBA00023187"/>
    </source>
</evidence>
<dbReference type="Gene3D" id="2.130.10.10">
    <property type="entry name" value="YVTN repeat-like/Quinoprotein amine dehydrogenase"/>
    <property type="match status" value="1"/>
</dbReference>
<dbReference type="InterPro" id="IPR036322">
    <property type="entry name" value="WD40_repeat_dom_sf"/>
</dbReference>
<evidence type="ECO:0000256" key="4">
    <source>
        <dbReference type="ARBA" id="ARBA00022664"/>
    </source>
</evidence>
<name>A0A395NVZ3_TRIAR</name>
<dbReference type="Proteomes" id="UP000266272">
    <property type="component" value="Unassembled WGS sequence"/>
</dbReference>
<evidence type="ECO:0000256" key="9">
    <source>
        <dbReference type="ARBA" id="ARBA00023242"/>
    </source>
</evidence>
<dbReference type="Pfam" id="PF00400">
    <property type="entry name" value="WD40"/>
    <property type="match status" value="6"/>
</dbReference>
<dbReference type="PANTHER" id="PTHR19848:SF8">
    <property type="entry name" value="F-BOX AND WD REPEAT DOMAIN CONTAINING 7"/>
    <property type="match status" value="1"/>
</dbReference>
<evidence type="ECO:0000256" key="2">
    <source>
        <dbReference type="ARBA" id="ARBA00007337"/>
    </source>
</evidence>
<evidence type="ECO:0000256" key="1">
    <source>
        <dbReference type="ARBA" id="ARBA00004604"/>
    </source>
</evidence>
<keyword evidence="13" id="KW-0040">ANK repeat</keyword>
<protein>
    <recommendedName>
        <fullName evidence="12">13 kDa ribonucleoprotein-associated protein</fullName>
    </recommendedName>
</protein>
<dbReference type="GO" id="GO:0003723">
    <property type="term" value="F:RNA binding"/>
    <property type="evidence" value="ECO:0007669"/>
    <property type="project" value="UniProtKB-KW"/>
</dbReference>
<dbReference type="PROSITE" id="PS50082">
    <property type="entry name" value="WD_REPEATS_2"/>
    <property type="match status" value="2"/>
</dbReference>
<keyword evidence="5" id="KW-0747">Spliceosome</keyword>
<dbReference type="InterPro" id="IPR015943">
    <property type="entry name" value="WD40/YVTN_repeat-like_dom_sf"/>
</dbReference>
<dbReference type="SMART" id="SM00320">
    <property type="entry name" value="WD40"/>
    <property type="match status" value="6"/>
</dbReference>
<dbReference type="Pfam" id="PF01248">
    <property type="entry name" value="Ribosomal_L7Ae"/>
    <property type="match status" value="1"/>
</dbReference>
<dbReference type="GO" id="GO:0006397">
    <property type="term" value="P:mRNA processing"/>
    <property type="evidence" value="ECO:0007669"/>
    <property type="project" value="UniProtKB-KW"/>
</dbReference>
<dbReference type="PROSITE" id="PS50297">
    <property type="entry name" value="ANK_REP_REGION"/>
    <property type="match status" value="2"/>
</dbReference>
<keyword evidence="16" id="KW-0418">Kinase</keyword>
<feature type="repeat" description="ANK" evidence="13">
    <location>
        <begin position="703"/>
        <end position="735"/>
    </location>
</feature>
<evidence type="ECO:0000256" key="6">
    <source>
        <dbReference type="ARBA" id="ARBA00022737"/>
    </source>
</evidence>
<feature type="repeat" description="WD" evidence="14">
    <location>
        <begin position="926"/>
        <end position="960"/>
    </location>
</feature>
<keyword evidence="9" id="KW-0539">Nucleus</keyword>
<gene>
    <name evidence="16" type="ORF">TARUN_1942</name>
</gene>
<evidence type="ECO:0000256" key="11">
    <source>
        <dbReference type="ARBA" id="ARBA00037456"/>
    </source>
</evidence>
<dbReference type="PROSITE" id="PS01082">
    <property type="entry name" value="RIBOSOMAL_L7AE"/>
    <property type="match status" value="1"/>
</dbReference>
<proteinExistence type="inferred from homology"/>
<dbReference type="EMBL" id="PXOA01000118">
    <property type="protein sequence ID" value="RFU80266.1"/>
    <property type="molecule type" value="Genomic_DNA"/>
</dbReference>
<dbReference type="GO" id="GO:0016301">
    <property type="term" value="F:kinase activity"/>
    <property type="evidence" value="ECO:0007669"/>
    <property type="project" value="UniProtKB-KW"/>
</dbReference>
<keyword evidence="16" id="KW-0808">Transferase</keyword>
<keyword evidence="8" id="KW-0508">mRNA splicing</keyword>
<evidence type="ECO:0000313" key="16">
    <source>
        <dbReference type="EMBL" id="RFU80266.1"/>
    </source>
</evidence>
<evidence type="ECO:0000256" key="10">
    <source>
        <dbReference type="ARBA" id="ARBA00023274"/>
    </source>
</evidence>
<evidence type="ECO:0000256" key="14">
    <source>
        <dbReference type="PROSITE-ProRule" id="PRU00221"/>
    </source>
</evidence>
<feature type="domain" description="Ribosomal protein eL8/eL30/eS12/Gadd45" evidence="15">
    <location>
        <begin position="1177"/>
        <end position="1266"/>
    </location>
</feature>
<accession>A0A395NVZ3</accession>
<evidence type="ECO:0000256" key="5">
    <source>
        <dbReference type="ARBA" id="ARBA00022728"/>
    </source>
</evidence>
<dbReference type="InterPro" id="IPR004037">
    <property type="entry name" value="Ribosomal_eL8-like_CS"/>
</dbReference>
<reference evidence="16 17" key="1">
    <citation type="journal article" date="2018" name="PLoS Pathog.">
        <title>Evolution of structural diversity of trichothecenes, a family of toxins produced by plant pathogenic and entomopathogenic fungi.</title>
        <authorList>
            <person name="Proctor R.H."/>
            <person name="McCormick S.P."/>
            <person name="Kim H.S."/>
            <person name="Cardoza R.E."/>
            <person name="Stanley A.M."/>
            <person name="Lindo L."/>
            <person name="Kelly A."/>
            <person name="Brown D.W."/>
            <person name="Lee T."/>
            <person name="Vaughan M.M."/>
            <person name="Alexander N.J."/>
            <person name="Busman M."/>
            <person name="Gutierrez S."/>
        </authorList>
    </citation>
    <scope>NUCLEOTIDE SEQUENCE [LARGE SCALE GENOMIC DNA]</scope>
    <source>
        <strain evidence="16 17">IBT 40837</strain>
    </source>
</reference>
<evidence type="ECO:0000256" key="13">
    <source>
        <dbReference type="PROSITE-ProRule" id="PRU00023"/>
    </source>
</evidence>
<dbReference type="PROSITE" id="PS50088">
    <property type="entry name" value="ANK_REPEAT"/>
    <property type="match status" value="2"/>
</dbReference>
<organism evidence="16 17">
    <name type="scientific">Trichoderma arundinaceum</name>
    <dbReference type="NCBI Taxonomy" id="490622"/>
    <lineage>
        <taxon>Eukaryota</taxon>
        <taxon>Fungi</taxon>
        <taxon>Dikarya</taxon>
        <taxon>Ascomycota</taxon>
        <taxon>Pezizomycotina</taxon>
        <taxon>Sordariomycetes</taxon>
        <taxon>Hypocreomycetidae</taxon>
        <taxon>Hypocreales</taxon>
        <taxon>Hypocreaceae</taxon>
        <taxon>Trichoderma</taxon>
    </lineage>
</organism>
<dbReference type="Gene3D" id="1.25.40.20">
    <property type="entry name" value="Ankyrin repeat-containing domain"/>
    <property type="match status" value="1"/>
</dbReference>
<dbReference type="GO" id="GO:0042254">
    <property type="term" value="P:ribosome biogenesis"/>
    <property type="evidence" value="ECO:0007669"/>
    <property type="project" value="InterPro"/>
</dbReference>
<evidence type="ECO:0000259" key="15">
    <source>
        <dbReference type="Pfam" id="PF01248"/>
    </source>
</evidence>
<comment type="function">
    <text evidence="11">Common component of the spliceosome and rRNA processing machinery. In association with the spliceosomal U4/U6.U5 tri-snRNP particle, required for splicing of pre-mRNA. In association with box C/D snoRNPs, required for processing of pre-ribosomal RNA (rRNA) and site-specific 2'-O-methylation of substrate RNAs. Essential for the accumulation and stability of U4 snRNA, U6 snRNA, and box C/D snoRNAs.</text>
</comment>
<dbReference type="PROSITE" id="PS50294">
    <property type="entry name" value="WD_REPEATS_REGION"/>
    <property type="match status" value="2"/>
</dbReference>
<dbReference type="SUPFAM" id="SSF55315">
    <property type="entry name" value="L30e-like"/>
    <property type="match status" value="1"/>
</dbReference>
<dbReference type="OrthoDB" id="1924699at2759"/>
<dbReference type="InterPro" id="IPR001680">
    <property type="entry name" value="WD40_rpt"/>
</dbReference>
<dbReference type="InterPro" id="IPR004038">
    <property type="entry name" value="Ribosomal_eL8/eL30/eS12/Gad45"/>
</dbReference>
<dbReference type="PRINTS" id="PR00881">
    <property type="entry name" value="L7ARS6FAMILY"/>
</dbReference>
<dbReference type="PRINTS" id="PR00883">
    <property type="entry name" value="NUCLEARHMG"/>
</dbReference>
<dbReference type="GO" id="GO:0005681">
    <property type="term" value="C:spliceosomal complex"/>
    <property type="evidence" value="ECO:0007669"/>
    <property type="project" value="UniProtKB-KW"/>
</dbReference>
<dbReference type="InterPro" id="IPR029064">
    <property type="entry name" value="Ribosomal_eL30-like_sf"/>
</dbReference>
<dbReference type="SMART" id="SM00248">
    <property type="entry name" value="ANK"/>
    <property type="match status" value="4"/>
</dbReference>
<feature type="repeat" description="WD" evidence="14">
    <location>
        <begin position="1012"/>
        <end position="1053"/>
    </location>
</feature>